<organism evidence="1 2">
    <name type="scientific">Caerostris extrusa</name>
    <name type="common">Bark spider</name>
    <name type="synonym">Caerostris bankana</name>
    <dbReference type="NCBI Taxonomy" id="172846"/>
    <lineage>
        <taxon>Eukaryota</taxon>
        <taxon>Metazoa</taxon>
        <taxon>Ecdysozoa</taxon>
        <taxon>Arthropoda</taxon>
        <taxon>Chelicerata</taxon>
        <taxon>Arachnida</taxon>
        <taxon>Araneae</taxon>
        <taxon>Araneomorphae</taxon>
        <taxon>Entelegynae</taxon>
        <taxon>Araneoidea</taxon>
        <taxon>Araneidae</taxon>
        <taxon>Caerostris</taxon>
    </lineage>
</organism>
<accession>A0AAV4YDU6</accession>
<name>A0AAV4YDU6_CAEEX</name>
<evidence type="ECO:0000313" key="1">
    <source>
        <dbReference type="EMBL" id="GIZ04679.1"/>
    </source>
</evidence>
<sequence>MVSAIPRVCSTKGFIGYSEFGSSSLLGAMEESHKTFCQEGKGSRRISPLPFSATCVPGGKSSVGIMPFRNGYEKGDFSAFWHLMGVRDRSKRRLGEEWRRFIGGWIRTMVSFILSRKACRLVLK</sequence>
<keyword evidence="2" id="KW-1185">Reference proteome</keyword>
<proteinExistence type="predicted"/>
<dbReference type="AlphaFoldDB" id="A0AAV4YDU6"/>
<comment type="caution">
    <text evidence="1">The sequence shown here is derived from an EMBL/GenBank/DDBJ whole genome shotgun (WGS) entry which is preliminary data.</text>
</comment>
<evidence type="ECO:0000313" key="2">
    <source>
        <dbReference type="Proteomes" id="UP001054945"/>
    </source>
</evidence>
<protein>
    <submittedName>
        <fullName evidence="1">Uncharacterized protein</fullName>
    </submittedName>
</protein>
<reference evidence="1 2" key="1">
    <citation type="submission" date="2021-06" db="EMBL/GenBank/DDBJ databases">
        <title>Caerostris extrusa draft genome.</title>
        <authorList>
            <person name="Kono N."/>
            <person name="Arakawa K."/>
        </authorList>
    </citation>
    <scope>NUCLEOTIDE SEQUENCE [LARGE SCALE GENOMIC DNA]</scope>
</reference>
<dbReference type="EMBL" id="BPLR01019123">
    <property type="protein sequence ID" value="GIZ04679.1"/>
    <property type="molecule type" value="Genomic_DNA"/>
</dbReference>
<dbReference type="Proteomes" id="UP001054945">
    <property type="component" value="Unassembled WGS sequence"/>
</dbReference>
<gene>
    <name evidence="1" type="ORF">CEXT_9541</name>
</gene>